<dbReference type="InterPro" id="IPR036116">
    <property type="entry name" value="FN3_sf"/>
</dbReference>
<dbReference type="InterPro" id="IPR050708">
    <property type="entry name" value="T6SS_VgrG/RHS"/>
</dbReference>
<proteinExistence type="predicted"/>
<gene>
    <name evidence="6" type="ORF">Q3M24_15765</name>
</gene>
<feature type="signal peptide" evidence="4">
    <location>
        <begin position="1"/>
        <end position="26"/>
    </location>
</feature>
<evidence type="ECO:0000256" key="4">
    <source>
        <dbReference type="SAM" id="SignalP"/>
    </source>
</evidence>
<feature type="domain" description="Fibronectin type-III" evidence="5">
    <location>
        <begin position="127"/>
        <end position="213"/>
    </location>
</feature>
<dbReference type="Gene3D" id="2.60.40.10">
    <property type="entry name" value="Immunoglobulins"/>
    <property type="match status" value="2"/>
</dbReference>
<dbReference type="NCBIfam" id="TIGR01643">
    <property type="entry name" value="YD_repeat_2x"/>
    <property type="match status" value="15"/>
</dbReference>
<dbReference type="PROSITE" id="PS50853">
    <property type="entry name" value="FN3"/>
    <property type="match status" value="2"/>
</dbReference>
<dbReference type="SUPFAM" id="SSF69304">
    <property type="entry name" value="Tricorn protease N-terminal domain"/>
    <property type="match status" value="1"/>
</dbReference>
<dbReference type="EMBL" id="CP159373">
    <property type="protein sequence ID" value="XCN71757.1"/>
    <property type="molecule type" value="Genomic_DNA"/>
</dbReference>
<reference evidence="6" key="2">
    <citation type="submission" date="2024-06" db="EMBL/GenBank/DDBJ databases">
        <authorList>
            <person name="Plum-Jensen L.E."/>
            <person name="Schramm A."/>
            <person name="Marshall I.P.G."/>
        </authorList>
    </citation>
    <scope>NUCLEOTIDE SEQUENCE</scope>
    <source>
        <strain evidence="6">Rat1</strain>
    </source>
</reference>
<dbReference type="InterPro" id="IPR018466">
    <property type="entry name" value="Kre9/Knh1-like_N"/>
</dbReference>
<dbReference type="InterPro" id="IPR022385">
    <property type="entry name" value="Rhs_assc_core"/>
</dbReference>
<dbReference type="InterPro" id="IPR003961">
    <property type="entry name" value="FN3_dom"/>
</dbReference>
<feature type="compositionally biased region" description="Polar residues" evidence="3">
    <location>
        <begin position="556"/>
        <end position="565"/>
    </location>
</feature>
<dbReference type="SUPFAM" id="SSF49265">
    <property type="entry name" value="Fibronectin type III"/>
    <property type="match status" value="1"/>
</dbReference>
<dbReference type="InterPro" id="IPR045351">
    <property type="entry name" value="DUF6531"/>
</dbReference>
<evidence type="ECO:0000259" key="5">
    <source>
        <dbReference type="PROSITE" id="PS50853"/>
    </source>
</evidence>
<dbReference type="PANTHER" id="PTHR32305">
    <property type="match status" value="1"/>
</dbReference>
<protein>
    <submittedName>
        <fullName evidence="6">RHS repeat-associated core domain-containing protein</fullName>
    </submittedName>
</protein>
<feature type="region of interest" description="Disordered" evidence="3">
    <location>
        <begin position="1227"/>
        <end position="1248"/>
    </location>
</feature>
<dbReference type="PANTHER" id="PTHR32305:SF15">
    <property type="entry name" value="PROTEIN RHSA-RELATED"/>
    <property type="match status" value="1"/>
</dbReference>
<keyword evidence="2" id="KW-0677">Repeat</keyword>
<dbReference type="Pfam" id="PF00041">
    <property type="entry name" value="fn3"/>
    <property type="match status" value="2"/>
</dbReference>
<organism evidence="6">
    <name type="scientific">Candidatus Electrothrix aestuarii</name>
    <dbReference type="NCBI Taxonomy" id="3062594"/>
    <lineage>
        <taxon>Bacteria</taxon>
        <taxon>Pseudomonadati</taxon>
        <taxon>Thermodesulfobacteriota</taxon>
        <taxon>Desulfobulbia</taxon>
        <taxon>Desulfobulbales</taxon>
        <taxon>Desulfobulbaceae</taxon>
        <taxon>Candidatus Electrothrix</taxon>
    </lineage>
</organism>
<dbReference type="InterPro" id="IPR013783">
    <property type="entry name" value="Ig-like_fold"/>
</dbReference>
<dbReference type="InterPro" id="IPR006530">
    <property type="entry name" value="YD"/>
</dbReference>
<dbReference type="Pfam" id="PF10342">
    <property type="entry name" value="Kre9_KNH"/>
    <property type="match status" value="1"/>
</dbReference>
<name>A0AAU8LRL7_9BACT</name>
<dbReference type="SUPFAM" id="SSF49464">
    <property type="entry name" value="Carboxypeptidase regulatory domain-like"/>
    <property type="match status" value="1"/>
</dbReference>
<feature type="domain" description="Fibronectin type-III" evidence="5">
    <location>
        <begin position="217"/>
        <end position="299"/>
    </location>
</feature>
<dbReference type="InterPro" id="IPR056823">
    <property type="entry name" value="TEN-like_YD-shell"/>
</dbReference>
<evidence type="ECO:0000256" key="3">
    <source>
        <dbReference type="SAM" id="MobiDB-lite"/>
    </source>
</evidence>
<dbReference type="InterPro" id="IPR011041">
    <property type="entry name" value="Quinoprot_gluc/sorb_DH_b-prop"/>
</dbReference>
<dbReference type="Gene3D" id="2.60.40.1120">
    <property type="entry name" value="Carboxypeptidase-like, regulatory domain"/>
    <property type="match status" value="1"/>
</dbReference>
<dbReference type="SMART" id="SM00060">
    <property type="entry name" value="FN3"/>
    <property type="match status" value="2"/>
</dbReference>
<dbReference type="KEGG" id="eaj:Q3M24_15765"/>
<dbReference type="SUPFAM" id="SSF50952">
    <property type="entry name" value="Soluble quinoprotein glucose dehydrogenase"/>
    <property type="match status" value="1"/>
</dbReference>
<dbReference type="InterPro" id="IPR008969">
    <property type="entry name" value="CarboxyPept-like_regulatory"/>
</dbReference>
<dbReference type="NCBIfam" id="TIGR03696">
    <property type="entry name" value="Rhs_assc_core"/>
    <property type="match status" value="1"/>
</dbReference>
<dbReference type="Pfam" id="PF20148">
    <property type="entry name" value="DUF6531"/>
    <property type="match status" value="1"/>
</dbReference>
<dbReference type="PROSITE" id="PS51257">
    <property type="entry name" value="PROKAR_LIPOPROTEIN"/>
    <property type="match status" value="1"/>
</dbReference>
<feature type="region of interest" description="Disordered" evidence="3">
    <location>
        <begin position="531"/>
        <end position="565"/>
    </location>
</feature>
<feature type="chain" id="PRO_5043381046" evidence="4">
    <location>
        <begin position="27"/>
        <end position="1871"/>
    </location>
</feature>
<accession>A0AAU8LRL7</accession>
<dbReference type="Pfam" id="PF05593">
    <property type="entry name" value="RHS_repeat"/>
    <property type="match status" value="4"/>
</dbReference>
<dbReference type="CDD" id="cd00063">
    <property type="entry name" value="FN3"/>
    <property type="match status" value="2"/>
</dbReference>
<reference evidence="6" key="1">
    <citation type="journal article" date="2024" name="Syst. Appl. Microbiol.">
        <title>First single-strain enrichments of Electrothrix cable bacteria, description of E. aestuarii sp. nov. and E. rattekaaiensis sp. nov., and proposal of a cable bacteria taxonomy following the rules of the SeqCode.</title>
        <authorList>
            <person name="Plum-Jensen L.E."/>
            <person name="Schramm A."/>
            <person name="Marshall I.P.G."/>
        </authorList>
    </citation>
    <scope>NUCLEOTIDE SEQUENCE</scope>
    <source>
        <strain evidence="6">Rat1</strain>
    </source>
</reference>
<dbReference type="Gene3D" id="2.180.10.10">
    <property type="entry name" value="RHS repeat-associated core"/>
    <property type="match status" value="4"/>
</dbReference>
<dbReference type="InterPro" id="IPR031325">
    <property type="entry name" value="RHS_repeat"/>
</dbReference>
<sequence length="1871" mass="202777">MKPSCRFILPLFFFLFAVLAPLSTWAGCINITSPTTGDSWYTTQTYTIRWNTTSTMPTARIYLQTYGSQRVATITSGTPNNGSYSWTIPSDIRSIHEEGNHYYVVICTDDCCFDGEYFSLYSPPPPTPTGFKVSSVTSSSVSLAWGTSTGATGSEVYNCDTNTLVSSDYGTFWLGDQVTNLSPETTYRFKMRAVNSAGASPFTSCVTATTTSGAPATPPSFTATAKSPTSISLSWNAVSSATDYDVHTCAGDFIVNTAQPSYLVTGLTPETTYRYKVRTNSASGSSGFTACREATTPSTTPETFSISGKITDENSAGLVGATVNLAGFTATTDQNGKYTLANVIKGTNGNLTASKAGCTLSNPILIPGLVSDLTGQNFTAACSFTLSGRTTKSDGTAVLNATVTFTGLSSVQSIHNGEYSQTVPNGWSGQVCATQRSCNFSCVSVSSVTADKSDVDLICEEPKYKISGYTQRYNGRRIPEVTVSFSGEFPVTSDANGYYEKYVDHGWSGTISGSKLYYKFDSDTISTVTSDQPGNMVHGDYQQRTGRSASVPVRESNWSTPYSRSNSTSCSDCRKCEKSCADPIDISTGAQFLEYRLLSVQGLVPISFNLAYNSLVVDQEGIAGKAWSLNYDFAAKVVPADNEAVNVAWAENRTNRFNHDGGGVYSSLDEACLYDKLVKNSDNTYTLTREDKTVYLFDTSGRLVELSDAQSRALQFSYDSSDRLKRITEPVSGVFLEYAYTASGLLASVTDPIGRQVSLSYDTDRRLTSITDPDDYVLTFTWNDQDQILTGTSSEGYQLFANTFDAEGRVIAQDDGLSDNSEFTLSYDESQPDRIITTVTDRNGAVSQYTFDGQYRMLEKTDELGNASAVYSYDAKGNRTQAVDANGHGSSFAYDDQGNMISVTDADGKSTGMSYDAKGYLTQLTDALGKTSSFTYDSQGRITQAVDPLGKAAAFSYNSAGQLVAVTSPLGSVVKYEYTGGLPTKVIRPEGNSEEMRYDAAGRVTAVLDSEGNTTTFNHDLPCSSPSGPCRASSITDPLGNTVKMTSDSRGNLLSLLDAKGNESRFEYDANGNLLRAINALGQVTAYEYDGEGRLVRLTDAKGNSSALSYDAKGRMVALSDPLGNTRTLSYDKTRNLTSVQDAYGKVIQSLNYDNRDNPVGMTDALGNSSGLQYDELNRLKQSTDPLGRVVQMNYDALDRLSSTVDPLGGTAAQSFDEEGQLIDITDPKGNRTSFSYDANNRRTSETSAAGSTVKYTYTARDLLAKLTNARGQERQFSYDALGRMTAMSDPDGTTSFTYDANSNVLTISDANGTSSREYDALDRVIKYTDSRGNVISYGYDAVGNLSSLTYPDGKAVQYGYDAADRLVSVTDWNNRTTSYAYDKEGRLTLTTRPNGSTVSREYNEAGQLLRQTDAKAGGEVIVQYEYSYDKVGNIVEEKPTPAPEPVAISPAKMTYGPANQLASYNGLPVQHDADGNMVQGPLNGKATSFVFDSRNRLRQVGSTVYTYNAENQRIAVTEGGAATRYVVNPNAPLSQVLIREDQAGEKTFYVYGIGLIGQEKNGTYRSFHYDFRGSTVAMTDEAGKITHQYAYTAYGTVKAVQEEAFNPFRYVGQYGVMYEGNGLYYMRARYYQPELRKFLNKDVLIGGILNAKSLNRFAYTEGNPIFSIDPQGLKPEERSSNGWVNAWRIHDTTTGPITSGWLDFIGELAERSPYDAGIAKGVNRVSGVLNFATTTTNLAVAYHEGGMSGVVEQAQVEAAGHAGAYLGGALGTLTGPLAPVAVPVFSYAGSKTLDVWTRSMIEKGKELANLQQEVNERAVGAINSASILNLVEKGYTPAEAKKILSKDSNAWTKSDSDRYQFRQQHSYCTQ</sequence>
<evidence type="ECO:0000313" key="6">
    <source>
        <dbReference type="EMBL" id="XCN71757.1"/>
    </source>
</evidence>
<evidence type="ECO:0000256" key="1">
    <source>
        <dbReference type="ARBA" id="ARBA00022729"/>
    </source>
</evidence>
<keyword evidence="1 4" id="KW-0732">Signal</keyword>
<dbReference type="Pfam" id="PF25023">
    <property type="entry name" value="TEN_YD-shell"/>
    <property type="match status" value="4"/>
</dbReference>
<evidence type="ECO:0000256" key="2">
    <source>
        <dbReference type="ARBA" id="ARBA00022737"/>
    </source>
</evidence>